<dbReference type="AlphaFoldDB" id="A0A8K0SWV7"/>
<gene>
    <name evidence="2" type="ORF">B0I35DRAFT_496540</name>
</gene>
<comment type="caution">
    <text evidence="2">The sequence shown here is derived from an EMBL/GenBank/DDBJ whole genome shotgun (WGS) entry which is preliminary data.</text>
</comment>
<dbReference type="EMBL" id="JAGPNK010000003">
    <property type="protein sequence ID" value="KAH7324262.1"/>
    <property type="molecule type" value="Genomic_DNA"/>
</dbReference>
<dbReference type="Proteomes" id="UP000813444">
    <property type="component" value="Unassembled WGS sequence"/>
</dbReference>
<keyword evidence="3" id="KW-1185">Reference proteome</keyword>
<sequence>MAAQQNRDENATMSEAPPLPVNHALPQQASQTTPQKLSEMPIRRDLFRAVPGQTQKEPKFTANEIDSLVMYWQRMEQLELLGVIEDRFHKLGTQHRDRELGLRSTTPKFTLDLKAHIAFWLDRILLWARLRAGNLRASYILDDCSDNEDVVYWSRPLSPSEFMVAVEQVRQKMIADDFQGRRYSLDHLELRPSALHGMFAVPLEVPSRAREPNYTFNWHSLGPGRDLLEKGQRWDYLVDDAKISLRASRNVPLSNDRWSSSVSIDFARRMVDVVKRYVHLINPKFPLGRSTTYIGTSLSWLSADALEQDEGAFHNPGVATNLARKETNHESSLAHERTHETCINIKDAPGLSNSPTEMIEGNTSMGIRTNSATRIPCSGNSFGEVKCPGSDVRMEDKLPVADRLEERQAITKGTCGVTPTSPTKLYTQNGSTPSDSGKQDAQLHDEVSLAKQSLSPIHRASPSSESSHESPVGR</sequence>
<name>A0A8K0SWV7_9HYPO</name>
<protein>
    <submittedName>
        <fullName evidence="2">Uncharacterized protein</fullName>
    </submittedName>
</protein>
<organism evidence="2 3">
    <name type="scientific">Stachybotrys elegans</name>
    <dbReference type="NCBI Taxonomy" id="80388"/>
    <lineage>
        <taxon>Eukaryota</taxon>
        <taxon>Fungi</taxon>
        <taxon>Dikarya</taxon>
        <taxon>Ascomycota</taxon>
        <taxon>Pezizomycotina</taxon>
        <taxon>Sordariomycetes</taxon>
        <taxon>Hypocreomycetidae</taxon>
        <taxon>Hypocreales</taxon>
        <taxon>Stachybotryaceae</taxon>
        <taxon>Stachybotrys</taxon>
    </lineage>
</organism>
<proteinExistence type="predicted"/>
<feature type="region of interest" description="Disordered" evidence="1">
    <location>
        <begin position="409"/>
        <end position="474"/>
    </location>
</feature>
<feature type="region of interest" description="Disordered" evidence="1">
    <location>
        <begin position="1"/>
        <end position="38"/>
    </location>
</feature>
<feature type="compositionally biased region" description="Polar residues" evidence="1">
    <location>
        <begin position="417"/>
        <end position="436"/>
    </location>
</feature>
<feature type="compositionally biased region" description="Polar residues" evidence="1">
    <location>
        <begin position="25"/>
        <end position="36"/>
    </location>
</feature>
<evidence type="ECO:0000313" key="3">
    <source>
        <dbReference type="Proteomes" id="UP000813444"/>
    </source>
</evidence>
<accession>A0A8K0SWV7</accession>
<evidence type="ECO:0000313" key="2">
    <source>
        <dbReference type="EMBL" id="KAH7324262.1"/>
    </source>
</evidence>
<evidence type="ECO:0000256" key="1">
    <source>
        <dbReference type="SAM" id="MobiDB-lite"/>
    </source>
</evidence>
<reference evidence="2" key="1">
    <citation type="journal article" date="2021" name="Nat. Commun.">
        <title>Genetic determinants of endophytism in the Arabidopsis root mycobiome.</title>
        <authorList>
            <person name="Mesny F."/>
            <person name="Miyauchi S."/>
            <person name="Thiergart T."/>
            <person name="Pickel B."/>
            <person name="Atanasova L."/>
            <person name="Karlsson M."/>
            <person name="Huettel B."/>
            <person name="Barry K.W."/>
            <person name="Haridas S."/>
            <person name="Chen C."/>
            <person name="Bauer D."/>
            <person name="Andreopoulos W."/>
            <person name="Pangilinan J."/>
            <person name="LaButti K."/>
            <person name="Riley R."/>
            <person name="Lipzen A."/>
            <person name="Clum A."/>
            <person name="Drula E."/>
            <person name="Henrissat B."/>
            <person name="Kohler A."/>
            <person name="Grigoriev I.V."/>
            <person name="Martin F.M."/>
            <person name="Hacquard S."/>
        </authorList>
    </citation>
    <scope>NUCLEOTIDE SEQUENCE</scope>
    <source>
        <strain evidence="2">MPI-CAGE-CH-0235</strain>
    </source>
</reference>
<feature type="compositionally biased region" description="Basic and acidic residues" evidence="1">
    <location>
        <begin position="437"/>
        <end position="448"/>
    </location>
</feature>
<feature type="compositionally biased region" description="Basic and acidic residues" evidence="1">
    <location>
        <begin position="1"/>
        <end position="10"/>
    </location>
</feature>